<feature type="region of interest" description="Disordered" evidence="1">
    <location>
        <begin position="1"/>
        <end position="160"/>
    </location>
</feature>
<reference evidence="2" key="1">
    <citation type="submission" date="2023-05" db="EMBL/GenBank/DDBJ databases">
        <title>Genome and transcriptome analyses reveal genes involved in the formation of fine ridges on petal epidermal cells in Hibiscus trionum.</title>
        <authorList>
            <person name="Koshimizu S."/>
            <person name="Masuda S."/>
            <person name="Ishii T."/>
            <person name="Shirasu K."/>
            <person name="Hoshino A."/>
            <person name="Arita M."/>
        </authorList>
    </citation>
    <scope>NUCLEOTIDE SEQUENCE</scope>
    <source>
        <strain evidence="2">Hamamatsu line</strain>
    </source>
</reference>
<gene>
    <name evidence="2" type="ORF">HRI_004365000</name>
</gene>
<evidence type="ECO:0000313" key="2">
    <source>
        <dbReference type="EMBL" id="GMJ06958.1"/>
    </source>
</evidence>
<dbReference type="OrthoDB" id="1931376at2759"/>
<accession>A0A9W7J5W5</accession>
<name>A0A9W7J5W5_HIBTR</name>
<dbReference type="AlphaFoldDB" id="A0A9W7J5W5"/>
<feature type="compositionally biased region" description="Basic and acidic residues" evidence="1">
    <location>
        <begin position="80"/>
        <end position="120"/>
    </location>
</feature>
<sequence length="160" mass="17961">MGACTSKPKVLKDEDSAAPKPEPAAKAESLQPAADQQTTEEVVENKANEFEETEPHSFRYLLDNGEKLEEPKEEEAIVEAEVKEEKAEAKVETERKEEKAEAKVETQKKEEKTMAEAEKKEEEEEEEAKVVAEVKKDEAKEEAKKEEAKTEAAIVSKGER</sequence>
<comment type="caution">
    <text evidence="2">The sequence shown here is derived from an EMBL/GenBank/DDBJ whole genome shotgun (WGS) entry which is preliminary data.</text>
</comment>
<evidence type="ECO:0000256" key="1">
    <source>
        <dbReference type="SAM" id="MobiDB-lite"/>
    </source>
</evidence>
<protein>
    <submittedName>
        <fullName evidence="2">Uncharacterized protein</fullName>
    </submittedName>
</protein>
<dbReference type="EMBL" id="BSYR01000046">
    <property type="protein sequence ID" value="GMJ06958.1"/>
    <property type="molecule type" value="Genomic_DNA"/>
</dbReference>
<feature type="compositionally biased region" description="Basic and acidic residues" evidence="1">
    <location>
        <begin position="43"/>
        <end position="57"/>
    </location>
</feature>
<organism evidence="2 3">
    <name type="scientific">Hibiscus trionum</name>
    <name type="common">Flower of an hour</name>
    <dbReference type="NCBI Taxonomy" id="183268"/>
    <lineage>
        <taxon>Eukaryota</taxon>
        <taxon>Viridiplantae</taxon>
        <taxon>Streptophyta</taxon>
        <taxon>Embryophyta</taxon>
        <taxon>Tracheophyta</taxon>
        <taxon>Spermatophyta</taxon>
        <taxon>Magnoliopsida</taxon>
        <taxon>eudicotyledons</taxon>
        <taxon>Gunneridae</taxon>
        <taxon>Pentapetalae</taxon>
        <taxon>rosids</taxon>
        <taxon>malvids</taxon>
        <taxon>Malvales</taxon>
        <taxon>Malvaceae</taxon>
        <taxon>Malvoideae</taxon>
        <taxon>Hibiscus</taxon>
    </lineage>
</organism>
<proteinExistence type="predicted"/>
<dbReference type="Proteomes" id="UP001165190">
    <property type="component" value="Unassembled WGS sequence"/>
</dbReference>
<keyword evidence="3" id="KW-1185">Reference proteome</keyword>
<evidence type="ECO:0000313" key="3">
    <source>
        <dbReference type="Proteomes" id="UP001165190"/>
    </source>
</evidence>
<feature type="compositionally biased region" description="Basic and acidic residues" evidence="1">
    <location>
        <begin position="128"/>
        <end position="150"/>
    </location>
</feature>